<keyword evidence="1" id="KW-0175">Coiled coil</keyword>
<feature type="transmembrane region" description="Helical" evidence="2">
    <location>
        <begin position="467"/>
        <end position="488"/>
    </location>
</feature>
<feature type="transmembrane region" description="Helical" evidence="2">
    <location>
        <begin position="154"/>
        <end position="171"/>
    </location>
</feature>
<feature type="transmembrane region" description="Helical" evidence="2">
    <location>
        <begin position="282"/>
        <end position="300"/>
    </location>
</feature>
<feature type="transmembrane region" description="Helical" evidence="2">
    <location>
        <begin position="343"/>
        <end position="362"/>
    </location>
</feature>
<feature type="transmembrane region" description="Helical" evidence="2">
    <location>
        <begin position="495"/>
        <end position="514"/>
    </location>
</feature>
<organism evidence="3 4">
    <name type="scientific">Anaeramoeba ignava</name>
    <name type="common">Anaerobic marine amoeba</name>
    <dbReference type="NCBI Taxonomy" id="1746090"/>
    <lineage>
        <taxon>Eukaryota</taxon>
        <taxon>Metamonada</taxon>
        <taxon>Anaeramoebidae</taxon>
        <taxon>Anaeramoeba</taxon>
    </lineage>
</organism>
<dbReference type="OrthoDB" id="10263533at2759"/>
<keyword evidence="2" id="KW-0812">Transmembrane</keyword>
<keyword evidence="2" id="KW-0472">Membrane</keyword>
<feature type="transmembrane region" description="Helical" evidence="2">
    <location>
        <begin position="65"/>
        <end position="82"/>
    </location>
</feature>
<evidence type="ECO:0000313" key="3">
    <source>
        <dbReference type="EMBL" id="KAJ5071094.1"/>
    </source>
</evidence>
<evidence type="ECO:0000313" key="4">
    <source>
        <dbReference type="Proteomes" id="UP001149090"/>
    </source>
</evidence>
<feature type="transmembrane region" description="Helical" evidence="2">
    <location>
        <begin position="553"/>
        <end position="576"/>
    </location>
</feature>
<accession>A0A9Q0R8J1</accession>
<dbReference type="EMBL" id="JAPDFW010000091">
    <property type="protein sequence ID" value="KAJ5071094.1"/>
    <property type="molecule type" value="Genomic_DNA"/>
</dbReference>
<evidence type="ECO:0000256" key="1">
    <source>
        <dbReference type="SAM" id="Coils"/>
    </source>
</evidence>
<feature type="transmembrane region" description="Helical" evidence="2">
    <location>
        <begin position="250"/>
        <end position="270"/>
    </location>
</feature>
<feature type="transmembrane region" description="Helical" evidence="2">
    <location>
        <begin position="395"/>
        <end position="413"/>
    </location>
</feature>
<feature type="transmembrane region" description="Helical" evidence="2">
    <location>
        <begin position="369"/>
        <end position="389"/>
    </location>
</feature>
<sequence>MFDWIFILISSTFAPFIFFYNHFYNKPFRLLECFALSIPVGVALSSIASFLLGMLFHIYFSQEHAIIINIIFFTLSLIQVMLKRPIAKDDKRYFEMFKNEQKRRKMMNEKIKKENSEENSEAKIQNNNKQVRTRKIFFETRIISEIVNEAFDNILYLLSTLFLSTLFYYLFSIHFLDPVPSGRGTALNCYGDLPFHENIISSFTHGANYHWQGLTSLKTLFFYGESFVYPFIPDFHTALLVGAGGASVRTSLIITSMMMIFSFITLLYFFNLRIFEKEETAVISVFLFLFSGGLGFLDFIRKLFSTGDTELHLFDYVQKIDHGKIYYFFNPIDSTLIPQRTALFGYPLVLGVLIWVWTAVYVNPTRTSFGSYVRAFAGAGFLTGILPLIHVHSFAAVAFITILVCLFFIPFSFSPSRWGKYIGSWGVYGISANILALPQLYGYFTRATGKNFVRFHPVWRNVGESPFMYLFNALGFLLLFSLIGIILLNHKQLRFYLASLLLAVVCVLVMFQPWKFDNIKIINVWLFMGSGVAANFIVWIGSRFSDSQGIIRTILSGMVISIAVTFFIVCIFSGVLSTVRLPLKTSELHTHNDIEIAHWIKYNTDPNSVFIMDNNYHATPVTALAGRQIVCGNDGWLWTHGISYTKTDSKKKESLRVLENCESYGKAKWINDVFDQFNVSYVYFNNYHRLHQKTLDIVGLVPVFSLDHVTIYKRIRKN</sequence>
<reference evidence="3" key="1">
    <citation type="submission" date="2022-10" db="EMBL/GenBank/DDBJ databases">
        <title>Novel sulphate-reducing endosymbionts in the free-living metamonad Anaeramoeba.</title>
        <authorList>
            <person name="Jerlstrom-Hultqvist J."/>
            <person name="Cepicka I."/>
            <person name="Gallot-Lavallee L."/>
            <person name="Salas-Leiva D."/>
            <person name="Curtis B.A."/>
            <person name="Zahonova K."/>
            <person name="Pipaliya S."/>
            <person name="Dacks J."/>
            <person name="Roger A.J."/>
        </authorList>
    </citation>
    <scope>NUCLEOTIDE SEQUENCE</scope>
    <source>
        <strain evidence="3">BMAN</strain>
    </source>
</reference>
<feature type="coiled-coil region" evidence="1">
    <location>
        <begin position="97"/>
        <end position="128"/>
    </location>
</feature>
<feature type="transmembrane region" description="Helical" evidence="2">
    <location>
        <begin position="36"/>
        <end position="59"/>
    </location>
</feature>
<evidence type="ECO:0000256" key="2">
    <source>
        <dbReference type="SAM" id="Phobius"/>
    </source>
</evidence>
<protein>
    <submittedName>
        <fullName evidence="3">Uncharacterized protein</fullName>
    </submittedName>
</protein>
<dbReference type="AlphaFoldDB" id="A0A9Q0R8J1"/>
<proteinExistence type="predicted"/>
<feature type="transmembrane region" description="Helical" evidence="2">
    <location>
        <begin position="520"/>
        <end position="541"/>
    </location>
</feature>
<name>A0A9Q0R8J1_ANAIG</name>
<feature type="transmembrane region" description="Helical" evidence="2">
    <location>
        <begin position="425"/>
        <end position="444"/>
    </location>
</feature>
<comment type="caution">
    <text evidence="3">The sequence shown here is derived from an EMBL/GenBank/DDBJ whole genome shotgun (WGS) entry which is preliminary data.</text>
</comment>
<keyword evidence="2" id="KW-1133">Transmembrane helix</keyword>
<keyword evidence="4" id="KW-1185">Reference proteome</keyword>
<gene>
    <name evidence="3" type="ORF">M0811_10578</name>
</gene>
<dbReference type="OMA" id="HESERRT"/>
<dbReference type="Proteomes" id="UP001149090">
    <property type="component" value="Unassembled WGS sequence"/>
</dbReference>
<feature type="transmembrane region" description="Helical" evidence="2">
    <location>
        <begin position="6"/>
        <end position="24"/>
    </location>
</feature>